<evidence type="ECO:0000256" key="2">
    <source>
        <dbReference type="SAM" id="MobiDB-lite"/>
    </source>
</evidence>
<name>A0ABP9B3A4_9ACTN</name>
<evidence type="ECO:0000259" key="4">
    <source>
        <dbReference type="Pfam" id="PF03816"/>
    </source>
</evidence>
<feature type="compositionally biased region" description="Low complexity" evidence="2">
    <location>
        <begin position="411"/>
        <end position="423"/>
    </location>
</feature>
<comment type="similarity">
    <text evidence="1">Belongs to the LytR/CpsA/Psr (LCP) family.</text>
</comment>
<dbReference type="Gene3D" id="3.40.630.190">
    <property type="entry name" value="LCP protein"/>
    <property type="match status" value="1"/>
</dbReference>
<evidence type="ECO:0000256" key="1">
    <source>
        <dbReference type="ARBA" id="ARBA00006068"/>
    </source>
</evidence>
<feature type="compositionally biased region" description="Basic residues" evidence="2">
    <location>
        <begin position="56"/>
        <end position="69"/>
    </location>
</feature>
<dbReference type="NCBIfam" id="TIGR00350">
    <property type="entry name" value="lytR_cpsA_psr"/>
    <property type="match status" value="1"/>
</dbReference>
<dbReference type="PANTHER" id="PTHR33392">
    <property type="entry name" value="POLYISOPRENYL-TEICHOIC ACID--PEPTIDOGLYCAN TEICHOIC ACID TRANSFERASE TAGU"/>
    <property type="match status" value="1"/>
</dbReference>
<reference evidence="7" key="1">
    <citation type="journal article" date="2019" name="Int. J. Syst. Evol. Microbiol.">
        <title>The Global Catalogue of Microorganisms (GCM) 10K type strain sequencing project: providing services to taxonomists for standard genome sequencing and annotation.</title>
        <authorList>
            <consortium name="The Broad Institute Genomics Platform"/>
            <consortium name="The Broad Institute Genome Sequencing Center for Infectious Disease"/>
            <person name="Wu L."/>
            <person name="Ma J."/>
        </authorList>
    </citation>
    <scope>NUCLEOTIDE SEQUENCE [LARGE SCALE GENOMIC DNA]</scope>
    <source>
        <strain evidence="7">JCM 18324</strain>
    </source>
</reference>
<evidence type="ECO:0000313" key="6">
    <source>
        <dbReference type="EMBL" id="GAA4788405.1"/>
    </source>
</evidence>
<comment type="caution">
    <text evidence="6">The sequence shown here is derived from an EMBL/GenBank/DDBJ whole genome shotgun (WGS) entry which is preliminary data.</text>
</comment>
<feature type="region of interest" description="Disordered" evidence="2">
    <location>
        <begin position="403"/>
        <end position="423"/>
    </location>
</feature>
<sequence>MREEGTRQRGPHTGGSGRDREPHEVGAPRVPGARRAPEAEQDAPDGDGPPAESGSRRHGQRGRARRGRRRIGRWVAVSVSVLILGTAGAGYAYYAHLNGNIRKGERSSADSDVRRAAPNAAGQVPLNILLIGSDSRNSEANLELGGSKESVGAKPLADVQMLLHVSADRRNASVVSVPRDTKVDIPRCTDPGSGEEYAATRGLINTTLGRGGPGCTLATWQELTGVYVDHWLMVDFAGVVAMADAIGGAEVCVKDNVHDGPKPGVPGGSGLRLEKGTWPVQGEQALQWLRTRHAFESDIGRSKAQHMYMNSVIRKLKDQNAFTDTGHLMDLAETATESLTVSREIGTVSKLFDLGMTLKDVPTDRIAMLTMPRVPDPANPAAHVLPAPGEADRLWEMLREDLPLDGKPGAEKPAPAATASEDPAAAPADIGVMVRNGTGAGGAAVRGRAAAVAAALDGRGFTGARTDRTPEAERRTQVLFPSADLEGDARAIAAALDVPGSAVRTSTEVSGVTLIVGADWRTGDTFPKADPVSGPPENTETVMGDDEGACMDIYAPYRF</sequence>
<organism evidence="6 7">
    <name type="scientific">Streptomyces sanyensis</name>
    <dbReference type="NCBI Taxonomy" id="568869"/>
    <lineage>
        <taxon>Bacteria</taxon>
        <taxon>Bacillati</taxon>
        <taxon>Actinomycetota</taxon>
        <taxon>Actinomycetes</taxon>
        <taxon>Kitasatosporales</taxon>
        <taxon>Streptomycetaceae</taxon>
        <taxon>Streptomyces</taxon>
    </lineage>
</organism>
<dbReference type="Pfam" id="PF03816">
    <property type="entry name" value="LytR_cpsA_psr"/>
    <property type="match status" value="1"/>
</dbReference>
<dbReference type="Pfam" id="PF13399">
    <property type="entry name" value="LytR_C"/>
    <property type="match status" value="1"/>
</dbReference>
<dbReference type="PANTHER" id="PTHR33392:SF6">
    <property type="entry name" value="POLYISOPRENYL-TEICHOIC ACID--PEPTIDOGLYCAN TEICHOIC ACID TRANSFERASE TAGU"/>
    <property type="match status" value="1"/>
</dbReference>
<protein>
    <submittedName>
        <fullName evidence="6">LCP family protein</fullName>
    </submittedName>
</protein>
<evidence type="ECO:0000259" key="5">
    <source>
        <dbReference type="Pfam" id="PF13399"/>
    </source>
</evidence>
<feature type="region of interest" description="Disordered" evidence="2">
    <location>
        <begin position="1"/>
        <end position="69"/>
    </location>
</feature>
<feature type="transmembrane region" description="Helical" evidence="3">
    <location>
        <begin position="71"/>
        <end position="94"/>
    </location>
</feature>
<gene>
    <name evidence="6" type="ORF">GCM10023329_44500</name>
</gene>
<evidence type="ECO:0000313" key="7">
    <source>
        <dbReference type="Proteomes" id="UP001501147"/>
    </source>
</evidence>
<dbReference type="InterPro" id="IPR027381">
    <property type="entry name" value="LytR/CpsA/Psr_C"/>
</dbReference>
<dbReference type="InterPro" id="IPR004474">
    <property type="entry name" value="LytR_CpsA_psr"/>
</dbReference>
<keyword evidence="7" id="KW-1185">Reference proteome</keyword>
<accession>A0ABP9B3A4</accession>
<dbReference type="EMBL" id="BAABJV010000013">
    <property type="protein sequence ID" value="GAA4788405.1"/>
    <property type="molecule type" value="Genomic_DNA"/>
</dbReference>
<dbReference type="Gene3D" id="3.30.70.2390">
    <property type="match status" value="1"/>
</dbReference>
<feature type="compositionally biased region" description="Basic and acidic residues" evidence="2">
    <location>
        <begin position="17"/>
        <end position="26"/>
    </location>
</feature>
<keyword evidence="3" id="KW-0812">Transmembrane</keyword>
<evidence type="ECO:0000256" key="3">
    <source>
        <dbReference type="SAM" id="Phobius"/>
    </source>
</evidence>
<keyword evidence="3" id="KW-0472">Membrane</keyword>
<feature type="domain" description="LytR/CpsA/Psr regulator C-terminal" evidence="5">
    <location>
        <begin position="430"/>
        <end position="520"/>
    </location>
</feature>
<dbReference type="Proteomes" id="UP001501147">
    <property type="component" value="Unassembled WGS sequence"/>
</dbReference>
<dbReference type="InterPro" id="IPR050922">
    <property type="entry name" value="LytR/CpsA/Psr_CW_biosynth"/>
</dbReference>
<feature type="domain" description="Cell envelope-related transcriptional attenuator" evidence="4">
    <location>
        <begin position="157"/>
        <end position="317"/>
    </location>
</feature>
<keyword evidence="3" id="KW-1133">Transmembrane helix</keyword>
<proteinExistence type="inferred from homology"/>